<evidence type="ECO:0000313" key="3">
    <source>
        <dbReference type="Proteomes" id="UP000184105"/>
    </source>
</evidence>
<protein>
    <submittedName>
        <fullName evidence="2">Uncharacterized protein</fullName>
    </submittedName>
</protein>
<dbReference type="Proteomes" id="UP000184105">
    <property type="component" value="Unassembled WGS sequence"/>
</dbReference>
<keyword evidence="1" id="KW-0812">Transmembrane</keyword>
<sequence>MLLSNETYMLVALIVLCLGFIILLFGILRGINKIILDNSSEDYRRISSFCIFQSHDGVKSTFESFRMIQSKRLFLTHIPYHFKWTGTKQPKLSSTSQIIENIVNYDDEKKWDEAKIKFKHPLKYNESTVIHIKTENDDLDHKAQPWISCKLDSPIDVMTFRVLLSYKDADFNKPAYLEYKELNPQIDRGYRILESVPFDKGNKMYSYCCANPEPGRIYRLRWER</sequence>
<keyword evidence="1" id="KW-1133">Transmembrane helix</keyword>
<evidence type="ECO:0000256" key="1">
    <source>
        <dbReference type="SAM" id="Phobius"/>
    </source>
</evidence>
<keyword evidence="1" id="KW-0472">Membrane</keyword>
<accession>A0AAX2F5B2</accession>
<comment type="caution">
    <text evidence="2">The sequence shown here is derived from an EMBL/GenBank/DDBJ whole genome shotgun (WGS) entry which is preliminary data.</text>
</comment>
<evidence type="ECO:0000313" key="2">
    <source>
        <dbReference type="EMBL" id="SHF95936.1"/>
    </source>
</evidence>
<organism evidence="2 3">
    <name type="scientific">Prevotella scopos JCM 17725</name>
    <dbReference type="NCBI Taxonomy" id="1236518"/>
    <lineage>
        <taxon>Bacteria</taxon>
        <taxon>Pseudomonadati</taxon>
        <taxon>Bacteroidota</taxon>
        <taxon>Bacteroidia</taxon>
        <taxon>Bacteroidales</taxon>
        <taxon>Prevotellaceae</taxon>
        <taxon>Prevotella</taxon>
    </lineage>
</organism>
<gene>
    <name evidence="2" type="ORF">SAMN05444364_12126</name>
</gene>
<dbReference type="EMBL" id="FQWA01000021">
    <property type="protein sequence ID" value="SHF95936.1"/>
    <property type="molecule type" value="Genomic_DNA"/>
</dbReference>
<name>A0AAX2F5B2_9BACT</name>
<proteinExistence type="predicted"/>
<keyword evidence="3" id="KW-1185">Reference proteome</keyword>
<dbReference type="AlphaFoldDB" id="A0AAX2F5B2"/>
<reference evidence="2 3" key="1">
    <citation type="submission" date="2016-11" db="EMBL/GenBank/DDBJ databases">
        <authorList>
            <person name="Varghese N."/>
            <person name="Submissions S."/>
        </authorList>
    </citation>
    <scope>NUCLEOTIDE SEQUENCE [LARGE SCALE GENOMIC DNA]</scope>
    <source>
        <strain evidence="2 3">DSM 22613</strain>
    </source>
</reference>
<feature type="transmembrane region" description="Helical" evidence="1">
    <location>
        <begin position="6"/>
        <end position="28"/>
    </location>
</feature>